<dbReference type="STRING" id="1642646.ING2E5A_1269"/>
<evidence type="ECO:0000313" key="6">
    <source>
        <dbReference type="Proteomes" id="UP000178485"/>
    </source>
</evidence>
<keyword evidence="6" id="KW-1185">Reference proteome</keyword>
<feature type="domain" description="4-O-methyl-glucuronoyl methylesterase-like" evidence="4">
    <location>
        <begin position="229"/>
        <end position="377"/>
    </location>
</feature>
<keyword evidence="2" id="KW-0732">Signal</keyword>
<evidence type="ECO:0000313" key="5">
    <source>
        <dbReference type="EMBL" id="SCM57289.1"/>
    </source>
</evidence>
<dbReference type="EMBL" id="LT608328">
    <property type="protein sequence ID" value="SCM57289.1"/>
    <property type="molecule type" value="Genomic_DNA"/>
</dbReference>
<gene>
    <name evidence="5" type="primary">cip2-1</name>
    <name evidence="5" type="ORF">ING2E5A_1269</name>
</gene>
<dbReference type="SUPFAM" id="SSF53474">
    <property type="entry name" value="alpha/beta-Hydrolases"/>
    <property type="match status" value="1"/>
</dbReference>
<evidence type="ECO:0000256" key="2">
    <source>
        <dbReference type="ARBA" id="ARBA00022729"/>
    </source>
</evidence>
<dbReference type="AlphaFoldDB" id="A0A1G4G6D1"/>
<accession>A0A1G4G6D1</accession>
<keyword evidence="3 5" id="KW-0378">Hydrolase</keyword>
<dbReference type="RefSeq" id="WP_071138227.1">
    <property type="nucleotide sequence ID" value="NZ_LT608328.1"/>
</dbReference>
<reference evidence="5 6" key="1">
    <citation type="submission" date="2016-08" db="EMBL/GenBank/DDBJ databases">
        <authorList>
            <person name="Seilhamer J.J."/>
        </authorList>
    </citation>
    <scope>NUCLEOTIDE SEQUENCE [LARGE SCALE GENOMIC DNA]</scope>
    <source>
        <strain evidence="5">ING2-E5A</strain>
    </source>
</reference>
<dbReference type="EC" id="3.1.1.-" evidence="5"/>
<dbReference type="Gene3D" id="3.40.50.1820">
    <property type="entry name" value="alpha/beta hydrolase"/>
    <property type="match status" value="1"/>
</dbReference>
<proteinExistence type="predicted"/>
<dbReference type="GO" id="GO:0052689">
    <property type="term" value="F:carboxylic ester hydrolase activity"/>
    <property type="evidence" value="ECO:0007669"/>
    <property type="project" value="UniProtKB-KW"/>
</dbReference>
<protein>
    <submittedName>
        <fullName evidence="5">4-O-methyl-glucuronoyl methylesterase</fullName>
        <ecNumber evidence="5">3.1.1.-</ecNumber>
    </submittedName>
</protein>
<dbReference type="InterPro" id="IPR029058">
    <property type="entry name" value="AB_hydrolase_fold"/>
</dbReference>
<dbReference type="Proteomes" id="UP000178485">
    <property type="component" value="Chromosome i"/>
</dbReference>
<evidence type="ECO:0000256" key="1">
    <source>
        <dbReference type="ARBA" id="ARBA00022487"/>
    </source>
</evidence>
<evidence type="ECO:0000256" key="3">
    <source>
        <dbReference type="ARBA" id="ARBA00022801"/>
    </source>
</evidence>
<name>A0A1G4G6D1_9BACT</name>
<evidence type="ECO:0000259" key="4">
    <source>
        <dbReference type="Pfam" id="PF22244"/>
    </source>
</evidence>
<dbReference type="KEGG" id="pmuc:ING2E5A_1269"/>
<sequence>MNLQKQFILTIALLLLLFPTYAQRWNVNYDEAAVGPYSLPSLLRTHGGTTVNNVEDWEIFRKPEILASCTHHLYGRVPGELDTMFVTVKEKKGTALNGKAKRKQVTLTLVKGKKELSADLLIYLPVGKKKSAIFLGYNFWGNHTITDDPNVIIPTSWMPINKDLHILTNRADEQSRGSMKRRWPLEQIIGAGYGVVTLYRGDIDPDRDDFSDGIHPLFYSKGQERPCNDEWGTIAAWSWGLSRVMDYLETEAEIDNQKVILVGHSRLGKVTLWTAATDQRFAAAISNNSGAMGSTLSRRNFGETVEVINTAFPHWFCGNFKKYSNREDMLPVDQHMVLSLIAPRPLYIASATEDLWADPKGEFLSAKEASVVYNLYGIQGLSAASMPQPDTPLIDIVSYHIRTGKHDIIAYDWEQYIKFAKQNNIQTSKNNFINNKENNDKD</sequence>
<keyword evidence="1" id="KW-0719">Serine esterase</keyword>
<dbReference type="InterPro" id="IPR054579">
    <property type="entry name" value="GCE-like_dom"/>
</dbReference>
<dbReference type="Pfam" id="PF22244">
    <property type="entry name" value="GCE_fung"/>
    <property type="match status" value="1"/>
</dbReference>
<organism evidence="5 6">
    <name type="scientific">Petrimonas mucosa</name>
    <dbReference type="NCBI Taxonomy" id="1642646"/>
    <lineage>
        <taxon>Bacteria</taxon>
        <taxon>Pseudomonadati</taxon>
        <taxon>Bacteroidota</taxon>
        <taxon>Bacteroidia</taxon>
        <taxon>Bacteroidales</taxon>
        <taxon>Dysgonomonadaceae</taxon>
        <taxon>Petrimonas</taxon>
    </lineage>
</organism>